<protein>
    <submittedName>
        <fullName evidence="1">Uncharacterized protein</fullName>
    </submittedName>
</protein>
<keyword evidence="2" id="KW-1185">Reference proteome</keyword>
<reference evidence="1" key="1">
    <citation type="journal article" date="2022" name="bioRxiv">
        <title>Sequencing and chromosome-scale assembly of the giantPleurodeles waltlgenome.</title>
        <authorList>
            <person name="Brown T."/>
            <person name="Elewa A."/>
            <person name="Iarovenko S."/>
            <person name="Subramanian E."/>
            <person name="Araus A.J."/>
            <person name="Petzold A."/>
            <person name="Susuki M."/>
            <person name="Suzuki K.-i.T."/>
            <person name="Hayashi T."/>
            <person name="Toyoda A."/>
            <person name="Oliveira C."/>
            <person name="Osipova E."/>
            <person name="Leigh N.D."/>
            <person name="Simon A."/>
            <person name="Yun M.H."/>
        </authorList>
    </citation>
    <scope>NUCLEOTIDE SEQUENCE</scope>
    <source>
        <strain evidence="1">20211129_DDA</strain>
        <tissue evidence="1">Liver</tissue>
    </source>
</reference>
<dbReference type="Proteomes" id="UP001066276">
    <property type="component" value="Chromosome 10"/>
</dbReference>
<comment type="caution">
    <text evidence="1">The sequence shown here is derived from an EMBL/GenBank/DDBJ whole genome shotgun (WGS) entry which is preliminary data.</text>
</comment>
<evidence type="ECO:0000313" key="2">
    <source>
        <dbReference type="Proteomes" id="UP001066276"/>
    </source>
</evidence>
<proteinExistence type="predicted"/>
<organism evidence="1 2">
    <name type="scientific">Pleurodeles waltl</name>
    <name type="common">Iberian ribbed newt</name>
    <dbReference type="NCBI Taxonomy" id="8319"/>
    <lineage>
        <taxon>Eukaryota</taxon>
        <taxon>Metazoa</taxon>
        <taxon>Chordata</taxon>
        <taxon>Craniata</taxon>
        <taxon>Vertebrata</taxon>
        <taxon>Euteleostomi</taxon>
        <taxon>Amphibia</taxon>
        <taxon>Batrachia</taxon>
        <taxon>Caudata</taxon>
        <taxon>Salamandroidea</taxon>
        <taxon>Salamandridae</taxon>
        <taxon>Pleurodelinae</taxon>
        <taxon>Pleurodeles</taxon>
    </lineage>
</organism>
<evidence type="ECO:0000313" key="1">
    <source>
        <dbReference type="EMBL" id="KAJ1097164.1"/>
    </source>
</evidence>
<dbReference type="EMBL" id="JANPWB010000014">
    <property type="protein sequence ID" value="KAJ1097164.1"/>
    <property type="molecule type" value="Genomic_DNA"/>
</dbReference>
<name>A0AAV7M204_PLEWA</name>
<accession>A0AAV7M204</accession>
<dbReference type="AlphaFoldDB" id="A0AAV7M204"/>
<gene>
    <name evidence="1" type="ORF">NDU88_002290</name>
</gene>
<sequence>MGAGSLESAAAVFTWPVRCHLGDGGALPSVMAGPPAGLVSPGAVLRGGWHWIFSRGADRLLGLQPFALILDPTTRCLCSIALALLEDNMRCHSSILQDLAVLGYLSKLRSPELE</sequence>